<dbReference type="AlphaFoldDB" id="A0A1I9YQM4"/>
<protein>
    <submittedName>
        <fullName evidence="1">Uncharacterized protein</fullName>
    </submittedName>
</protein>
<keyword evidence="2" id="KW-1185">Reference proteome</keyword>
<dbReference type="RefSeq" id="WP_027195995.1">
    <property type="nucleotide sequence ID" value="NZ_CP017562.2"/>
</dbReference>
<evidence type="ECO:0000313" key="1">
    <source>
        <dbReference type="EMBL" id="APA88501.1"/>
    </source>
</evidence>
<evidence type="ECO:0000313" key="2">
    <source>
        <dbReference type="Proteomes" id="UP000179860"/>
    </source>
</evidence>
<accession>A0A1I9YQM4</accession>
<reference evidence="1" key="1">
    <citation type="submission" date="2016-09" db="EMBL/GenBank/DDBJ databases">
        <title>The Complete Genome of Burkholderia sprentiae wsm5005.</title>
        <authorList>
            <person name="De Meyer S."/>
            <person name="Wang P."/>
            <person name="Terpolilli J."/>
        </authorList>
    </citation>
    <scope>NUCLEOTIDE SEQUENCE [LARGE SCALE GENOMIC DNA]</scope>
    <source>
        <strain evidence="1">WSM5005</strain>
    </source>
</reference>
<dbReference type="OrthoDB" id="9033198at2"/>
<dbReference type="EMBL" id="CP017562">
    <property type="protein sequence ID" value="APA88501.1"/>
    <property type="molecule type" value="Genomic_DNA"/>
</dbReference>
<name>A0A1I9YQM4_9BURK</name>
<dbReference type="KEGG" id="pspw:BJG93_24440"/>
<gene>
    <name evidence="1" type="ORF">BJG93_24440</name>
</gene>
<organism evidence="1 2">
    <name type="scientific">Paraburkholderia sprentiae WSM5005</name>
    <dbReference type="NCBI Taxonomy" id="754502"/>
    <lineage>
        <taxon>Bacteria</taxon>
        <taxon>Pseudomonadati</taxon>
        <taxon>Pseudomonadota</taxon>
        <taxon>Betaproteobacteria</taxon>
        <taxon>Burkholderiales</taxon>
        <taxon>Burkholderiaceae</taxon>
        <taxon>Paraburkholderia</taxon>
    </lineage>
</organism>
<sequence length="96" mass="10585">MLALDLKITTDLPNTSLDRLSPTLRRSLYDADGTNDLIDPDNTPHLRNPQLGTLHWSGSFPADLTFRDSGHDDDLPFIDAKLDRITFVPKAGGTVP</sequence>
<reference evidence="1" key="2">
    <citation type="submission" date="2021-06" db="EMBL/GenBank/DDBJ databases">
        <authorList>
            <person name="Rogers T.H."/>
            <person name="Ramsay J.P."/>
            <person name="Wang P."/>
            <person name="Terpolilli J."/>
        </authorList>
    </citation>
    <scope>NUCLEOTIDE SEQUENCE [LARGE SCALE GENOMIC DNA]</scope>
    <source>
        <strain evidence="1">WSM5005</strain>
    </source>
</reference>
<dbReference type="Proteomes" id="UP000179860">
    <property type="component" value="Chromosome 2"/>
</dbReference>
<proteinExistence type="predicted"/>